<dbReference type="EMBL" id="BONO01000012">
    <property type="protein sequence ID" value="GIG36520.1"/>
    <property type="molecule type" value="Genomic_DNA"/>
</dbReference>
<keyword evidence="4" id="KW-1185">Reference proteome</keyword>
<feature type="compositionally biased region" description="Low complexity" evidence="1">
    <location>
        <begin position="1"/>
        <end position="14"/>
    </location>
</feature>
<comment type="caution">
    <text evidence="3">The sequence shown here is derived from an EMBL/GenBank/DDBJ whole genome shotgun (WGS) entry which is preliminary data.</text>
</comment>
<feature type="transmembrane region" description="Helical" evidence="2">
    <location>
        <begin position="80"/>
        <end position="103"/>
    </location>
</feature>
<evidence type="ECO:0000313" key="3">
    <source>
        <dbReference type="EMBL" id="GIG36520.1"/>
    </source>
</evidence>
<gene>
    <name evidence="3" type="ORF">Cpa01nite_19010</name>
</gene>
<protein>
    <recommendedName>
        <fullName evidence="5">DUF4190 domain-containing protein</fullName>
    </recommendedName>
</protein>
<keyword evidence="2" id="KW-1133">Transmembrane helix</keyword>
<name>A0A919U6R4_9CELL</name>
<organism evidence="3 4">
    <name type="scientific">Cellulomonas pakistanensis</name>
    <dbReference type="NCBI Taxonomy" id="992287"/>
    <lineage>
        <taxon>Bacteria</taxon>
        <taxon>Bacillati</taxon>
        <taxon>Actinomycetota</taxon>
        <taxon>Actinomycetes</taxon>
        <taxon>Micrococcales</taxon>
        <taxon>Cellulomonadaceae</taxon>
        <taxon>Cellulomonas</taxon>
    </lineage>
</organism>
<keyword evidence="2" id="KW-0812">Transmembrane</keyword>
<accession>A0A919U6R4</accession>
<evidence type="ECO:0008006" key="5">
    <source>
        <dbReference type="Google" id="ProtNLM"/>
    </source>
</evidence>
<reference evidence="3" key="1">
    <citation type="submission" date="2021-01" db="EMBL/GenBank/DDBJ databases">
        <title>Whole genome shotgun sequence of Cellulomonas pakistanensis NBRC 110800.</title>
        <authorList>
            <person name="Komaki H."/>
            <person name="Tamura T."/>
        </authorList>
    </citation>
    <scope>NUCLEOTIDE SEQUENCE</scope>
    <source>
        <strain evidence="3">NBRC 110800</strain>
    </source>
</reference>
<sequence length="105" mass="10446">MTHPYGQNPQQPAGQTPPPAAPAAPGGYGVSTPATGTPVLSIITFVLAAIGLFFLPIVFGLAGIVTGIVAVVRKERLGKIALIVAVAATVLGFVLGAIAFNAVQG</sequence>
<feature type="transmembrane region" description="Helical" evidence="2">
    <location>
        <begin position="42"/>
        <end position="68"/>
    </location>
</feature>
<feature type="region of interest" description="Disordered" evidence="1">
    <location>
        <begin position="1"/>
        <end position="29"/>
    </location>
</feature>
<evidence type="ECO:0000256" key="2">
    <source>
        <dbReference type="SAM" id="Phobius"/>
    </source>
</evidence>
<evidence type="ECO:0000313" key="4">
    <source>
        <dbReference type="Proteomes" id="UP000642125"/>
    </source>
</evidence>
<keyword evidence="2" id="KW-0472">Membrane</keyword>
<proteinExistence type="predicted"/>
<dbReference type="Proteomes" id="UP000642125">
    <property type="component" value="Unassembled WGS sequence"/>
</dbReference>
<dbReference type="AlphaFoldDB" id="A0A919U6R4"/>
<evidence type="ECO:0000256" key="1">
    <source>
        <dbReference type="SAM" id="MobiDB-lite"/>
    </source>
</evidence>
<dbReference type="RefSeq" id="WP_203668538.1">
    <property type="nucleotide sequence ID" value="NZ_BONO01000012.1"/>
</dbReference>